<comment type="subcellular location">
    <subcellularLocation>
        <location evidence="1">Membrane</location>
        <topology evidence="1">Multi-pass membrane protein</topology>
    </subcellularLocation>
</comment>
<keyword evidence="2" id="KW-0813">Transport</keyword>
<evidence type="ECO:0000256" key="3">
    <source>
        <dbReference type="ARBA" id="ARBA00022692"/>
    </source>
</evidence>
<evidence type="ECO:0000256" key="7">
    <source>
        <dbReference type="ARBA" id="ARBA00023303"/>
    </source>
</evidence>
<keyword evidence="5" id="KW-0406">Ion transport</keyword>
<keyword evidence="3" id="KW-0812">Transmembrane</keyword>
<evidence type="ECO:0000259" key="8">
    <source>
        <dbReference type="Pfam" id="PF18139"/>
    </source>
</evidence>
<evidence type="ECO:0000256" key="6">
    <source>
        <dbReference type="ARBA" id="ARBA00023136"/>
    </source>
</evidence>
<accession>A0A820FJ77</accession>
<evidence type="ECO:0000256" key="5">
    <source>
        <dbReference type="ARBA" id="ARBA00023065"/>
    </source>
</evidence>
<protein>
    <submittedName>
        <fullName evidence="10">Uncharacterized protein</fullName>
    </submittedName>
</protein>
<dbReference type="GO" id="GO:0005886">
    <property type="term" value="C:plasma membrane"/>
    <property type="evidence" value="ECO:0007669"/>
    <property type="project" value="TreeGrafter"/>
</dbReference>
<dbReference type="EMBL" id="CAJOBB010011623">
    <property type="protein sequence ID" value="CAF4263883.1"/>
    <property type="molecule type" value="Genomic_DNA"/>
</dbReference>
<evidence type="ECO:0000313" key="11">
    <source>
        <dbReference type="Proteomes" id="UP000663868"/>
    </source>
</evidence>
<keyword evidence="4" id="KW-1133">Transmembrane helix</keyword>
<dbReference type="GO" id="GO:0099604">
    <property type="term" value="F:ligand-gated calcium channel activity"/>
    <property type="evidence" value="ECO:0007669"/>
    <property type="project" value="TreeGrafter"/>
</dbReference>
<evidence type="ECO:0000256" key="1">
    <source>
        <dbReference type="ARBA" id="ARBA00004141"/>
    </source>
</evidence>
<dbReference type="Proteomes" id="UP000663868">
    <property type="component" value="Unassembled WGS sequence"/>
</dbReference>
<feature type="non-terminal residue" evidence="10">
    <location>
        <position position="1"/>
    </location>
</feature>
<feature type="domain" description="TRPM SLOG" evidence="8">
    <location>
        <begin position="4"/>
        <end position="101"/>
    </location>
</feature>
<evidence type="ECO:0000256" key="4">
    <source>
        <dbReference type="ARBA" id="ARBA00022989"/>
    </source>
</evidence>
<keyword evidence="7" id="KW-0407">Ion channel</keyword>
<dbReference type="Pfam" id="PF25508">
    <property type="entry name" value="TRPM2"/>
    <property type="match status" value="1"/>
</dbReference>
<name>A0A820FJ77_9BILA</name>
<evidence type="ECO:0000256" key="2">
    <source>
        <dbReference type="ARBA" id="ARBA00022448"/>
    </source>
</evidence>
<dbReference type="PANTHER" id="PTHR13800:SF12">
    <property type="entry name" value="TRANSIENT RECEPTOR POTENTIAL CATION CHANNEL SUBFAMILY M MEMBER-LIKE 2"/>
    <property type="match status" value="1"/>
</dbReference>
<dbReference type="Pfam" id="PF18139">
    <property type="entry name" value="LSDAT_euk"/>
    <property type="match status" value="1"/>
</dbReference>
<evidence type="ECO:0000313" key="10">
    <source>
        <dbReference type="EMBL" id="CAF4263883.1"/>
    </source>
</evidence>
<dbReference type="InterPro" id="IPR041491">
    <property type="entry name" value="TRPM_SLOG"/>
</dbReference>
<dbReference type="AlphaFoldDB" id="A0A820FJ77"/>
<reference evidence="10" key="1">
    <citation type="submission" date="2021-02" db="EMBL/GenBank/DDBJ databases">
        <authorList>
            <person name="Nowell W R."/>
        </authorList>
    </citation>
    <scope>NUCLEOTIDE SEQUENCE</scope>
</reference>
<feature type="domain" description="TRPM-like" evidence="9">
    <location>
        <begin position="261"/>
        <end position="370"/>
    </location>
</feature>
<proteinExistence type="predicted"/>
<feature type="non-terminal residue" evidence="10">
    <location>
        <position position="380"/>
    </location>
</feature>
<organism evidence="10 11">
    <name type="scientific">Adineta steineri</name>
    <dbReference type="NCBI Taxonomy" id="433720"/>
    <lineage>
        <taxon>Eukaryota</taxon>
        <taxon>Metazoa</taxon>
        <taxon>Spiralia</taxon>
        <taxon>Gnathifera</taxon>
        <taxon>Rotifera</taxon>
        <taxon>Eurotatoria</taxon>
        <taxon>Bdelloidea</taxon>
        <taxon>Adinetida</taxon>
        <taxon>Adinetidae</taxon>
        <taxon>Adineta</taxon>
    </lineage>
</organism>
<sequence length="380" mass="44324">TNKRPLESNNAHFIFIDNDTKHEYRSELEFRSHFEKTVSENSFSLQNTTKDKLQQADNMPVVIKVHENVITNKIPVLLLQGTSGCCDLFAKCYYLYNERYTNVKSSDQTNEDPSTIKEKNEQIKSKLREKLEIIDNKLNPVSTMNSSIEHDEIDYIELKIELNDLFEKALVQNQTSFIQLFLDHDFPLNDLFEDYEKLVTLYKNENYNITEDFNNPLRAIYKEIIQPLIGDFFQIDAIFPPDDVPLNNQTKNYSLSIINEIDVEKELFLWSVLTNKQELALLFWARGKNKVCAALIATLLYKSKARKEKDESFIEWADEFQNLAVEILEKFYSTNPYECTQAIIREIPQFGNVTWLHLAVMAEAKLFIAQKAIQDVLSDI</sequence>
<keyword evidence="6" id="KW-0472">Membrane</keyword>
<dbReference type="PANTHER" id="PTHR13800">
    <property type="entry name" value="TRANSIENT RECEPTOR POTENTIAL CATION CHANNEL, SUBFAMILY M, MEMBER 6"/>
    <property type="match status" value="1"/>
</dbReference>
<dbReference type="InterPro" id="IPR057366">
    <property type="entry name" value="TRPM-like"/>
</dbReference>
<dbReference type="InterPro" id="IPR050927">
    <property type="entry name" value="TRPM"/>
</dbReference>
<comment type="caution">
    <text evidence="10">The sequence shown here is derived from an EMBL/GenBank/DDBJ whole genome shotgun (WGS) entry which is preliminary data.</text>
</comment>
<evidence type="ECO:0000259" key="9">
    <source>
        <dbReference type="Pfam" id="PF25508"/>
    </source>
</evidence>
<gene>
    <name evidence="10" type="ORF">KXQ929_LOCUS43500</name>
</gene>